<evidence type="ECO:0000313" key="1">
    <source>
        <dbReference type="EMBL" id="AEF82435.1"/>
    </source>
</evidence>
<gene>
    <name evidence="1" type="ordered locus">TREAZ_0777</name>
</gene>
<proteinExistence type="predicted"/>
<name>F5YA56_LEAAZ</name>
<dbReference type="EMBL" id="CP001841">
    <property type="protein sequence ID" value="AEF82435.1"/>
    <property type="molecule type" value="Genomic_DNA"/>
</dbReference>
<reference evidence="2" key="1">
    <citation type="submission" date="2009-12" db="EMBL/GenBank/DDBJ databases">
        <title>Complete sequence of Treponema azotonutricium strain ZAS-9.</title>
        <authorList>
            <person name="Tetu S.G."/>
            <person name="Matson E."/>
            <person name="Ren Q."/>
            <person name="Seshadri R."/>
            <person name="Elbourne L."/>
            <person name="Hassan K.A."/>
            <person name="Durkin A."/>
            <person name="Radune D."/>
            <person name="Mohamoud Y."/>
            <person name="Shay R."/>
            <person name="Jin S."/>
            <person name="Zhang X."/>
            <person name="Lucey K."/>
            <person name="Ballor N.R."/>
            <person name="Ottesen E."/>
            <person name="Rosenthal R."/>
            <person name="Allen A."/>
            <person name="Leadbetter J.R."/>
            <person name="Paulsen I.T."/>
        </authorList>
    </citation>
    <scope>NUCLEOTIDE SEQUENCE [LARGE SCALE GENOMIC DNA]</scope>
    <source>
        <strain evidence="2">ATCC BAA-888 / DSM 13862 / ZAS-9</strain>
    </source>
</reference>
<keyword evidence="2" id="KW-1185">Reference proteome</keyword>
<dbReference type="eggNOG" id="ENOG5030Z9R">
    <property type="taxonomic scope" value="Bacteria"/>
</dbReference>
<accession>F5YA56</accession>
<sequence>MGLDIQGKDGLPLKILAVEPSCDGPAIYAVFCSDMGLYHYDKMDKTLVLTAKIPNIKMPEPPKPNKDGIILPPPTFEIKLNCRYPYICVSERYGLNAAVVNVRDGTVRTFSRENPEARVTSYSIGFLEIYTPGEWVHKGSGRGHLIHQTKWNRLDITDLETGEVIAQHPAEAVEAADGFDYFHSLIHISPEQNYFLSNGWVWHPVNIISAYKMDDFLREGESSAYALDFQGGYNWDRPCAFISDDIFVIAADDKTTDLEEEEKAAYQYHQLLFYRLSDAKAPASLKSQYRGYLEPFKILDTDIFDINEHGEVKGKLFYDMDNYEDKGESSLIALSSRGAYVIDIEGKILRHISDITDEWGYHLEHHCFYHTSDTNVEKYLTSEETPSWKYDPAVCLIEERPLFVNFLELSLSTSRLFLKPLGCNYISLIELGMMLEHVVAIGGGVPYAYSENALQYLQHSLDDLNRKKSLRMAVLRKPDYALLGLVNLYHIDSGEYELDQNFCSRENTSGKEYEKEALKALLDWAAVNIPFTALRLGHRDDSVHAKAPPMDESKYTIINQSIGREGIHHSYKELTLPFLGHKVLVKAEIRTDVFNVFSDEVEPWCVSVYGWGDGYGDTQEKAFKDFYEEFSYWQKNLNVKKLGILIKNRKFVLSYSLYSVFLIY</sequence>
<dbReference type="InParanoid" id="F5YA56"/>
<dbReference type="SUPFAM" id="SSF55729">
    <property type="entry name" value="Acyl-CoA N-acyltransferases (Nat)"/>
    <property type="match status" value="1"/>
</dbReference>
<dbReference type="InterPro" id="IPR016181">
    <property type="entry name" value="Acyl_CoA_acyltransferase"/>
</dbReference>
<reference evidence="1 2" key="2">
    <citation type="journal article" date="2011" name="ISME J.">
        <title>RNA-seq reveals cooperative metabolic interactions between two termite-gut spirochete species in co-culture.</title>
        <authorList>
            <person name="Rosenthal A.Z."/>
            <person name="Matson E.G."/>
            <person name="Eldar A."/>
            <person name="Leadbetter J.R."/>
        </authorList>
    </citation>
    <scope>NUCLEOTIDE SEQUENCE [LARGE SCALE GENOMIC DNA]</scope>
    <source>
        <strain evidence="2">ATCC BAA-888 / DSM 13862 / ZAS-9</strain>
    </source>
</reference>
<dbReference type="STRING" id="545695.TREAZ_0777"/>
<protein>
    <submittedName>
        <fullName evidence="1">Uncharacterized protein</fullName>
    </submittedName>
</protein>
<dbReference type="Proteomes" id="UP000009222">
    <property type="component" value="Chromosome"/>
</dbReference>
<organism evidence="1 2">
    <name type="scientific">Leadbettera azotonutricia (strain ATCC BAA-888 / DSM 13862 / ZAS-9)</name>
    <name type="common">Treponema azotonutricium</name>
    <dbReference type="NCBI Taxonomy" id="545695"/>
    <lineage>
        <taxon>Bacteria</taxon>
        <taxon>Pseudomonadati</taxon>
        <taxon>Spirochaetota</taxon>
        <taxon>Spirochaetia</taxon>
        <taxon>Spirochaetales</taxon>
        <taxon>Breznakiellaceae</taxon>
        <taxon>Leadbettera</taxon>
    </lineage>
</organism>
<dbReference type="OrthoDB" id="9765809at2"/>
<dbReference type="AlphaFoldDB" id="F5YA56"/>
<dbReference type="KEGG" id="taz:TREAZ_0777"/>
<dbReference type="Gene3D" id="3.40.630.30">
    <property type="match status" value="1"/>
</dbReference>
<dbReference type="HOGENOM" id="CLU_413272_0_0_12"/>
<dbReference type="RefSeq" id="WP_015711190.1">
    <property type="nucleotide sequence ID" value="NC_015577.1"/>
</dbReference>
<evidence type="ECO:0000313" key="2">
    <source>
        <dbReference type="Proteomes" id="UP000009222"/>
    </source>
</evidence>